<sequence>MTVRLVLTGGMEWLDSIPESERATVFTALFAVCDGSAFLTYGVFKLGGGPGRFLLTVAPALAIRVRIDWVRSEYELLGLSREPVEWPRELDVL</sequence>
<dbReference type="RefSeq" id="WP_038508866.1">
    <property type="nucleotide sequence ID" value="NZ_CP008953.1"/>
</dbReference>
<dbReference type="AlphaFoldDB" id="A0A075UV24"/>
<gene>
    <name evidence="1" type="ORF">AJAP_05905</name>
</gene>
<dbReference type="HOGENOM" id="CLU_2393406_0_0_11"/>
<dbReference type="Proteomes" id="UP000028492">
    <property type="component" value="Chromosome"/>
</dbReference>
<reference evidence="1 2" key="1">
    <citation type="journal article" date="2014" name="J. Biotechnol.">
        <title>Complete genome sequence of the actinobacterium Amycolatopsis japonica MG417-CF17(T) (=DSM 44213T) producing (S,S)-N,N'-ethylenediaminedisuccinic acid.</title>
        <authorList>
            <person name="Stegmann E."/>
            <person name="Albersmeier A."/>
            <person name="Spohn M."/>
            <person name="Gert H."/>
            <person name="Weber T."/>
            <person name="Wohlleben W."/>
            <person name="Kalinowski J."/>
            <person name="Ruckert C."/>
        </authorList>
    </citation>
    <scope>NUCLEOTIDE SEQUENCE [LARGE SCALE GENOMIC DNA]</scope>
    <source>
        <strain evidence="2">MG417-CF17 (DSM 44213)</strain>
    </source>
</reference>
<evidence type="ECO:0000313" key="2">
    <source>
        <dbReference type="Proteomes" id="UP000028492"/>
    </source>
</evidence>
<protein>
    <submittedName>
        <fullName evidence="1">Uncharacterized protein</fullName>
    </submittedName>
</protein>
<keyword evidence="2" id="KW-1185">Reference proteome</keyword>
<proteinExistence type="predicted"/>
<dbReference type="KEGG" id="aja:AJAP_05905"/>
<organism evidence="1 2">
    <name type="scientific">Amycolatopsis japonica</name>
    <dbReference type="NCBI Taxonomy" id="208439"/>
    <lineage>
        <taxon>Bacteria</taxon>
        <taxon>Bacillati</taxon>
        <taxon>Actinomycetota</taxon>
        <taxon>Actinomycetes</taxon>
        <taxon>Pseudonocardiales</taxon>
        <taxon>Pseudonocardiaceae</taxon>
        <taxon>Amycolatopsis</taxon>
        <taxon>Amycolatopsis japonica group</taxon>
    </lineage>
</organism>
<dbReference type="InterPro" id="IPR046202">
    <property type="entry name" value="DUF6235"/>
</dbReference>
<name>A0A075UV24_9PSEU</name>
<evidence type="ECO:0000313" key="1">
    <source>
        <dbReference type="EMBL" id="AIG74100.1"/>
    </source>
</evidence>
<dbReference type="STRING" id="208439.AJAP_05905"/>
<dbReference type="EMBL" id="CP008953">
    <property type="protein sequence ID" value="AIG74100.1"/>
    <property type="molecule type" value="Genomic_DNA"/>
</dbReference>
<dbReference type="Pfam" id="PF19748">
    <property type="entry name" value="DUF6235"/>
    <property type="match status" value="1"/>
</dbReference>
<accession>A0A075UV24</accession>